<dbReference type="InterPro" id="IPR002938">
    <property type="entry name" value="FAD-bd"/>
</dbReference>
<reference evidence="5 6" key="1">
    <citation type="submission" date="2024-01" db="EMBL/GenBank/DDBJ databases">
        <title>A draft genome for the cacao thread blight pathogen Marasmiellus scandens.</title>
        <authorList>
            <person name="Baruah I.K."/>
            <person name="Leung J."/>
            <person name="Bukari Y."/>
            <person name="Amoako-Attah I."/>
            <person name="Meinhardt L.W."/>
            <person name="Bailey B.A."/>
            <person name="Cohen S.P."/>
        </authorList>
    </citation>
    <scope>NUCLEOTIDE SEQUENCE [LARGE SCALE GENOMIC DNA]</scope>
    <source>
        <strain evidence="5 6">GH-19</strain>
    </source>
</reference>
<evidence type="ECO:0000256" key="2">
    <source>
        <dbReference type="ARBA" id="ARBA00022827"/>
    </source>
</evidence>
<organism evidence="5 6">
    <name type="scientific">Marasmiellus scandens</name>
    <dbReference type="NCBI Taxonomy" id="2682957"/>
    <lineage>
        <taxon>Eukaryota</taxon>
        <taxon>Fungi</taxon>
        <taxon>Dikarya</taxon>
        <taxon>Basidiomycota</taxon>
        <taxon>Agaricomycotina</taxon>
        <taxon>Agaricomycetes</taxon>
        <taxon>Agaricomycetidae</taxon>
        <taxon>Agaricales</taxon>
        <taxon>Marasmiineae</taxon>
        <taxon>Omphalotaceae</taxon>
        <taxon>Marasmiellus</taxon>
    </lineage>
</organism>
<gene>
    <name evidence="5" type="ORF">VKT23_001021</name>
</gene>
<dbReference type="PRINTS" id="PR00420">
    <property type="entry name" value="RNGMNOXGNASE"/>
</dbReference>
<proteinExistence type="predicted"/>
<evidence type="ECO:0000256" key="1">
    <source>
        <dbReference type="ARBA" id="ARBA00022630"/>
    </source>
</evidence>
<keyword evidence="3" id="KW-0560">Oxidoreductase</keyword>
<evidence type="ECO:0000259" key="4">
    <source>
        <dbReference type="Pfam" id="PF01494"/>
    </source>
</evidence>
<dbReference type="Proteomes" id="UP001498398">
    <property type="component" value="Unassembled WGS sequence"/>
</dbReference>
<dbReference type="Gene3D" id="3.50.50.60">
    <property type="entry name" value="FAD/NAD(P)-binding domain"/>
    <property type="match status" value="1"/>
</dbReference>
<keyword evidence="1" id="KW-0285">Flavoprotein</keyword>
<dbReference type="SUPFAM" id="SSF51905">
    <property type="entry name" value="FAD/NAD(P)-binding domain"/>
    <property type="match status" value="1"/>
</dbReference>
<dbReference type="Pfam" id="PF01494">
    <property type="entry name" value="FAD_binding_3"/>
    <property type="match status" value="1"/>
</dbReference>
<keyword evidence="6" id="KW-1185">Reference proteome</keyword>
<name>A0ABR1K5U7_9AGAR</name>
<protein>
    <recommendedName>
        <fullName evidence="4">FAD-binding domain-containing protein</fullName>
    </recommendedName>
</protein>
<accession>A0ABR1K5U7</accession>
<dbReference type="PANTHER" id="PTHR46720:SF3">
    <property type="entry name" value="FAD-BINDING DOMAIN-CONTAINING PROTEIN-RELATED"/>
    <property type="match status" value="1"/>
</dbReference>
<feature type="domain" description="FAD-binding" evidence="4">
    <location>
        <begin position="86"/>
        <end position="128"/>
    </location>
</feature>
<sequence length="213" mass="24024">MINFFGEGAHIITYPVEEDSASKATRYSWALARRENETREAWRTVDDSTLNEVRKDPCSQWGFGAGSLIKNTEKVVKYGLYDRPELKTWYKGRVVLLGDAAHPTSPHLGQGANQAFEDIYWLVRTLVKHNPKGNPPSTEVLTTIFQEYESIRIGRSGAMVKGARKMGESRVVVGHEASIARNNALRQYYKDHGLPFEGFDKITKGPYEGESEI</sequence>
<dbReference type="PANTHER" id="PTHR46720">
    <property type="entry name" value="HYDROXYLASE, PUTATIVE (AFU_ORTHOLOGUE AFUA_3G01460)-RELATED"/>
    <property type="match status" value="1"/>
</dbReference>
<evidence type="ECO:0000313" key="5">
    <source>
        <dbReference type="EMBL" id="KAK7472916.1"/>
    </source>
</evidence>
<comment type="caution">
    <text evidence="5">The sequence shown here is derived from an EMBL/GenBank/DDBJ whole genome shotgun (WGS) entry which is preliminary data.</text>
</comment>
<evidence type="ECO:0000313" key="6">
    <source>
        <dbReference type="Proteomes" id="UP001498398"/>
    </source>
</evidence>
<dbReference type="InterPro" id="IPR051104">
    <property type="entry name" value="FAD_monoxygenase"/>
</dbReference>
<evidence type="ECO:0000256" key="3">
    <source>
        <dbReference type="ARBA" id="ARBA00023002"/>
    </source>
</evidence>
<keyword evidence="2" id="KW-0274">FAD</keyword>
<dbReference type="InterPro" id="IPR036188">
    <property type="entry name" value="FAD/NAD-bd_sf"/>
</dbReference>
<dbReference type="EMBL" id="JBANRG010000001">
    <property type="protein sequence ID" value="KAK7472916.1"/>
    <property type="molecule type" value="Genomic_DNA"/>
</dbReference>